<organism evidence="1 2">
    <name type="scientific">Sphaerochaeta pleomorpha (strain ATCC BAA-1885 / DSM 22778 / Grapes)</name>
    <dbReference type="NCBI Taxonomy" id="158190"/>
    <lineage>
        <taxon>Bacteria</taxon>
        <taxon>Pseudomonadati</taxon>
        <taxon>Spirochaetota</taxon>
        <taxon>Spirochaetia</taxon>
        <taxon>Spirochaetales</taxon>
        <taxon>Sphaerochaetaceae</taxon>
        <taxon>Sphaerochaeta</taxon>
    </lineage>
</organism>
<evidence type="ECO:0000313" key="2">
    <source>
        <dbReference type="Proteomes" id="UP000005632"/>
    </source>
</evidence>
<protein>
    <submittedName>
        <fullName evidence="1">Uncharacterized protein</fullName>
    </submittedName>
</protein>
<dbReference type="HOGENOM" id="CLU_1524191_0_0_12"/>
<dbReference type="OrthoDB" id="1099396at2"/>
<dbReference type="AlphaFoldDB" id="G8QS74"/>
<dbReference type="KEGG" id="sgp:SpiGrapes_1115"/>
<evidence type="ECO:0000313" key="1">
    <source>
        <dbReference type="EMBL" id="AEV28935.1"/>
    </source>
</evidence>
<proteinExistence type="predicted"/>
<gene>
    <name evidence="1" type="ordered locus">SpiGrapes_1115</name>
</gene>
<dbReference type="Proteomes" id="UP000005632">
    <property type="component" value="Chromosome"/>
</dbReference>
<name>G8QS74_SPHPG</name>
<dbReference type="EMBL" id="CP003155">
    <property type="protein sequence ID" value="AEV28935.1"/>
    <property type="molecule type" value="Genomic_DNA"/>
</dbReference>
<reference evidence="1 2" key="1">
    <citation type="submission" date="2011-11" db="EMBL/GenBank/DDBJ databases">
        <title>Complete sequence of Spirochaeta sp. grapes.</title>
        <authorList>
            <consortium name="US DOE Joint Genome Institute"/>
            <person name="Lucas S."/>
            <person name="Han J."/>
            <person name="Lapidus A."/>
            <person name="Cheng J.-F."/>
            <person name="Goodwin L."/>
            <person name="Pitluck S."/>
            <person name="Peters L."/>
            <person name="Ovchinnikova G."/>
            <person name="Munk A.C."/>
            <person name="Detter J.C."/>
            <person name="Han C."/>
            <person name="Tapia R."/>
            <person name="Land M."/>
            <person name="Hauser L."/>
            <person name="Kyrpides N."/>
            <person name="Ivanova N."/>
            <person name="Pagani I."/>
            <person name="Ritalahtilisa K."/>
            <person name="Loeffler F."/>
            <person name="Woyke T."/>
        </authorList>
    </citation>
    <scope>NUCLEOTIDE SEQUENCE [LARGE SCALE GENOMIC DNA]</scope>
    <source>
        <strain evidence="2">ATCC BAA-1885 / DSM 22778 / Grapes</strain>
    </source>
</reference>
<dbReference type="RefSeq" id="WP_014269784.1">
    <property type="nucleotide sequence ID" value="NC_016633.1"/>
</dbReference>
<keyword evidence="2" id="KW-1185">Reference proteome</keyword>
<dbReference type="STRING" id="158190.SpiGrapes_1115"/>
<accession>G8QS74</accession>
<sequence>MVLNGLHATTASNYQNICCEGFKSGTGLRGSGVYFWDDEEGLAYELSCNWYDYSLNKLKAYKDCENKEMVIILGQWDIEENEFIDLEARELRVEIYQTGIALKIDMTNRSNLCGLFDAFIKRFEIEIGCQIKVMGVGVSPLSKDYSPNYPCQVLGPPYCYIVRDAGIIRHSLYRRT</sequence>